<dbReference type="EMBL" id="FXTY01000002">
    <property type="protein sequence ID" value="SMP13611.1"/>
    <property type="molecule type" value="Genomic_DNA"/>
</dbReference>
<keyword evidence="4" id="KW-1185">Reference proteome</keyword>
<dbReference type="PROSITE" id="PS51257">
    <property type="entry name" value="PROKAR_LIPOPROTEIN"/>
    <property type="match status" value="1"/>
</dbReference>
<organism evidence="3 4">
    <name type="scientific">Shimia sagamensis</name>
    <dbReference type="NCBI Taxonomy" id="1566352"/>
    <lineage>
        <taxon>Bacteria</taxon>
        <taxon>Pseudomonadati</taxon>
        <taxon>Pseudomonadota</taxon>
        <taxon>Alphaproteobacteria</taxon>
        <taxon>Rhodobacterales</taxon>
        <taxon>Roseobacteraceae</taxon>
    </lineage>
</organism>
<evidence type="ECO:0000313" key="4">
    <source>
        <dbReference type="Proteomes" id="UP001157961"/>
    </source>
</evidence>
<proteinExistence type="predicted"/>
<keyword evidence="2" id="KW-0732">Signal</keyword>
<feature type="signal peptide" evidence="2">
    <location>
        <begin position="1"/>
        <end position="17"/>
    </location>
</feature>
<gene>
    <name evidence="3" type="ORF">SAMN06265373_102541</name>
</gene>
<reference evidence="3 4" key="1">
    <citation type="submission" date="2017-05" db="EMBL/GenBank/DDBJ databases">
        <authorList>
            <person name="Varghese N."/>
            <person name="Submissions S."/>
        </authorList>
    </citation>
    <scope>NUCLEOTIDE SEQUENCE [LARGE SCALE GENOMIC DNA]</scope>
    <source>
        <strain evidence="3 4">DSM 29734</strain>
    </source>
</reference>
<dbReference type="Proteomes" id="UP001157961">
    <property type="component" value="Unassembled WGS sequence"/>
</dbReference>
<evidence type="ECO:0000313" key="3">
    <source>
        <dbReference type="EMBL" id="SMP13611.1"/>
    </source>
</evidence>
<sequence length="140" mass="14461">MKTLSVCMMVGSLALSACMDASSGGGFVSRGGVQVTPVNADVFEVGVRPNAIEANFWCAAGDYASRRLGAPNNARVYVVGGTGPGTVTSNPETAQFSLKPPQVAQGATGRSGRWGPRLGSSKSVGSTRQDCNIDQNSFWS</sequence>
<evidence type="ECO:0000256" key="1">
    <source>
        <dbReference type="SAM" id="MobiDB-lite"/>
    </source>
</evidence>
<name>A0ABY1NNW9_9RHOB</name>
<protein>
    <recommendedName>
        <fullName evidence="5">Lipoprotein</fullName>
    </recommendedName>
</protein>
<feature type="region of interest" description="Disordered" evidence="1">
    <location>
        <begin position="88"/>
        <end position="140"/>
    </location>
</feature>
<evidence type="ECO:0008006" key="5">
    <source>
        <dbReference type="Google" id="ProtNLM"/>
    </source>
</evidence>
<accession>A0ABY1NNW9</accession>
<comment type="caution">
    <text evidence="3">The sequence shown here is derived from an EMBL/GenBank/DDBJ whole genome shotgun (WGS) entry which is preliminary data.</text>
</comment>
<feature type="compositionally biased region" description="Polar residues" evidence="1">
    <location>
        <begin position="120"/>
        <end position="140"/>
    </location>
</feature>
<dbReference type="RefSeq" id="WP_283425271.1">
    <property type="nucleotide sequence ID" value="NZ_FXTY01000002.1"/>
</dbReference>
<feature type="chain" id="PRO_5045581685" description="Lipoprotein" evidence="2">
    <location>
        <begin position="18"/>
        <end position="140"/>
    </location>
</feature>
<evidence type="ECO:0000256" key="2">
    <source>
        <dbReference type="SAM" id="SignalP"/>
    </source>
</evidence>